<dbReference type="AlphaFoldDB" id="A0A1I7WVB1"/>
<proteinExistence type="predicted"/>
<reference evidence="2" key="1">
    <citation type="submission" date="2016-11" db="UniProtKB">
        <authorList>
            <consortium name="WormBaseParasite"/>
        </authorList>
    </citation>
    <scope>IDENTIFICATION</scope>
</reference>
<keyword evidence="1" id="KW-1185">Reference proteome</keyword>
<sequence length="56" mass="6568">MNLYRRDYLHLVPLFRLVLYNNDFSICLNFPNTFPVIVFTRSWTVLGSLPVDTGAF</sequence>
<dbReference type="WBParaSite" id="Hba_09101">
    <property type="protein sequence ID" value="Hba_09101"/>
    <property type="gene ID" value="Hba_09101"/>
</dbReference>
<evidence type="ECO:0000313" key="1">
    <source>
        <dbReference type="Proteomes" id="UP000095283"/>
    </source>
</evidence>
<protein>
    <submittedName>
        <fullName evidence="2">Uncharacterized protein</fullName>
    </submittedName>
</protein>
<organism evidence="1 2">
    <name type="scientific">Heterorhabditis bacteriophora</name>
    <name type="common">Entomopathogenic nematode worm</name>
    <dbReference type="NCBI Taxonomy" id="37862"/>
    <lineage>
        <taxon>Eukaryota</taxon>
        <taxon>Metazoa</taxon>
        <taxon>Ecdysozoa</taxon>
        <taxon>Nematoda</taxon>
        <taxon>Chromadorea</taxon>
        <taxon>Rhabditida</taxon>
        <taxon>Rhabditina</taxon>
        <taxon>Rhabditomorpha</taxon>
        <taxon>Strongyloidea</taxon>
        <taxon>Heterorhabditidae</taxon>
        <taxon>Heterorhabditis</taxon>
    </lineage>
</organism>
<evidence type="ECO:0000313" key="2">
    <source>
        <dbReference type="WBParaSite" id="Hba_09101"/>
    </source>
</evidence>
<dbReference type="Proteomes" id="UP000095283">
    <property type="component" value="Unplaced"/>
</dbReference>
<accession>A0A1I7WVB1</accession>
<name>A0A1I7WVB1_HETBA</name>